<comment type="caution">
    <text evidence="1">The sequence shown here is derived from an EMBL/GenBank/DDBJ whole genome shotgun (WGS) entry which is preliminary data.</text>
</comment>
<organism evidence="1 2">
    <name type="scientific">Neophaeococcomyces mojaviensis</name>
    <dbReference type="NCBI Taxonomy" id="3383035"/>
    <lineage>
        <taxon>Eukaryota</taxon>
        <taxon>Fungi</taxon>
        <taxon>Dikarya</taxon>
        <taxon>Ascomycota</taxon>
        <taxon>Pezizomycotina</taxon>
        <taxon>Eurotiomycetes</taxon>
        <taxon>Chaetothyriomycetidae</taxon>
        <taxon>Chaetothyriales</taxon>
        <taxon>Chaetothyriales incertae sedis</taxon>
        <taxon>Neophaeococcomyces</taxon>
    </lineage>
</organism>
<evidence type="ECO:0000313" key="1">
    <source>
        <dbReference type="EMBL" id="KAJ9658863.1"/>
    </source>
</evidence>
<protein>
    <submittedName>
        <fullName evidence="1">Quinone oxidoreductase</fullName>
    </submittedName>
</protein>
<dbReference type="Proteomes" id="UP001172386">
    <property type="component" value="Unassembled WGS sequence"/>
</dbReference>
<name>A0ACC3ABF9_9EURO</name>
<gene>
    <name evidence="1" type="primary">QOR1</name>
    <name evidence="1" type="ORF">H2198_003433</name>
</gene>
<proteinExistence type="predicted"/>
<accession>A0ACC3ABF9</accession>
<sequence length="357" mass="38037">MSLPTSYRQWTLANHPTGKPTYSGSSATFSLETKDLPSLTDGHVLVQVLYLSNDPAQRGWISSPDQIEPERLYVPPVQVGEPMRARGLGKVLASKAEGFSEGDIVQGNMCWREYAVLDAKDPAQGLRVAKELPGGLSITHYLGALGGTGLTAYFGLVEVVGCKAGEKVVVSGAAGATGSMVVQIAKHLVGAANVIGIAGNDEKCKWVESLGADKCLNYKSPNFASELRDAVKSAGGCDVYFDNVGGEILDLMLGNMSRHGRVAACGAITGYNGEAPLPMKNYFNVISMRLEIKGFIVIDYLHKAMEVIGKLVGAVKEGKVKIGDENETVVKTKFEEIPGTWLKLFEGANQGKLVTAL</sequence>
<dbReference type="EMBL" id="JAPDRQ010000046">
    <property type="protein sequence ID" value="KAJ9658863.1"/>
    <property type="molecule type" value="Genomic_DNA"/>
</dbReference>
<evidence type="ECO:0000313" key="2">
    <source>
        <dbReference type="Proteomes" id="UP001172386"/>
    </source>
</evidence>
<reference evidence="1" key="1">
    <citation type="submission" date="2022-10" db="EMBL/GenBank/DDBJ databases">
        <title>Culturing micro-colonial fungi from biological soil crusts in the Mojave desert and describing Neophaeococcomyces mojavensis, and introducing the new genera and species Taxawa tesnikishii.</title>
        <authorList>
            <person name="Kurbessoian T."/>
            <person name="Stajich J.E."/>
        </authorList>
    </citation>
    <scope>NUCLEOTIDE SEQUENCE</scope>
    <source>
        <strain evidence="1">JES_112</strain>
    </source>
</reference>
<keyword evidence="2" id="KW-1185">Reference proteome</keyword>